<comment type="caution">
    <text evidence="1">The sequence shown here is derived from an EMBL/GenBank/DDBJ whole genome shotgun (WGS) entry which is preliminary data.</text>
</comment>
<keyword evidence="2" id="KW-1185">Reference proteome</keyword>
<dbReference type="Proteomes" id="UP001165064">
    <property type="component" value="Unassembled WGS sequence"/>
</dbReference>
<evidence type="ECO:0000313" key="1">
    <source>
        <dbReference type="EMBL" id="GME78190.1"/>
    </source>
</evidence>
<evidence type="ECO:0000313" key="2">
    <source>
        <dbReference type="Proteomes" id="UP001165064"/>
    </source>
</evidence>
<sequence>MANQSELVKLMENLKVSELNEKKAMIGDPEKDEVLLDKDKIIAKEELIAILTDMVADIPSEVKSTHSFLGKSTSIEVKGTDLFDYVNKNYSDTFADLTQFVNDLIDMNLLLPKNVKSFQISTRSRYQWTDATLIVTGRQPLPSKNKKGTISTSLFGSTGSQPEEDQVEKYKRLKDQVEDATNRYEQSISVYDEALLSFEVTMFDTLIKLELTFKNLQLSIRDLCVRFESFIDQNPEIVAALQEVDAGGESDFAILLSASNLNSKFIEGTEIFEPYQKERTLRTAFGVDLISIHDLYPEEKGASIIVSTILKEIASLSTEDKLITWKKNLDSLDDFKEILTIRTKINELMKENVETSAEFVERLDLILNTLKHENLGLILRRYLLELPESLIDTSTITILNDAFKESFNIDLDYVKSFYDVERAENQAERVNKSTLNAIVKSIYNLRSELKTDEEKKDLVASVGLNLVHFILKPEPSTPYFLEDKYCTVLMNKIIESMDKK</sequence>
<organism evidence="1 2">
    <name type="scientific">Ambrosiozyma monospora</name>
    <name type="common">Yeast</name>
    <name type="synonym">Endomycopsis monosporus</name>
    <dbReference type="NCBI Taxonomy" id="43982"/>
    <lineage>
        <taxon>Eukaryota</taxon>
        <taxon>Fungi</taxon>
        <taxon>Dikarya</taxon>
        <taxon>Ascomycota</taxon>
        <taxon>Saccharomycotina</taxon>
        <taxon>Pichiomycetes</taxon>
        <taxon>Pichiales</taxon>
        <taxon>Pichiaceae</taxon>
        <taxon>Ambrosiozyma</taxon>
    </lineage>
</organism>
<reference evidence="1" key="1">
    <citation type="submission" date="2023-04" db="EMBL/GenBank/DDBJ databases">
        <title>Ambrosiozyma monospora NBRC 10751.</title>
        <authorList>
            <person name="Ichikawa N."/>
            <person name="Sato H."/>
            <person name="Tonouchi N."/>
        </authorList>
    </citation>
    <scope>NUCLEOTIDE SEQUENCE</scope>
    <source>
        <strain evidence="1">NBRC 10751</strain>
    </source>
</reference>
<protein>
    <submittedName>
        <fullName evidence="1">Unnamed protein product</fullName>
    </submittedName>
</protein>
<dbReference type="EMBL" id="BSXS01002091">
    <property type="protein sequence ID" value="GME78190.1"/>
    <property type="molecule type" value="Genomic_DNA"/>
</dbReference>
<name>A0ACB5T0L5_AMBMO</name>
<accession>A0ACB5T0L5</accession>
<gene>
    <name evidence="1" type="ORF">Amon02_000334200</name>
</gene>
<proteinExistence type="predicted"/>